<feature type="chain" id="PRO_5034776269" evidence="10">
    <location>
        <begin position="20"/>
        <end position="725"/>
    </location>
</feature>
<dbReference type="InterPro" id="IPR001590">
    <property type="entry name" value="Peptidase_M12B"/>
</dbReference>
<keyword evidence="4 9" id="KW-0472">Membrane</keyword>
<dbReference type="InterPro" id="IPR000742">
    <property type="entry name" value="EGF"/>
</dbReference>
<evidence type="ECO:0000256" key="7">
    <source>
        <dbReference type="PROSITE-ProRule" id="PRU00276"/>
    </source>
</evidence>
<dbReference type="PANTHER" id="PTHR11905">
    <property type="entry name" value="ADAM A DISINTEGRIN AND METALLOPROTEASE DOMAIN"/>
    <property type="match status" value="1"/>
</dbReference>
<dbReference type="AlphaFoldDB" id="A0A8C9DC62"/>
<evidence type="ECO:0000313" key="13">
    <source>
        <dbReference type="Ensembl" id="ENSPLOP00000029670.1"/>
    </source>
</evidence>
<protein>
    <submittedName>
        <fullName evidence="13">ADAM metallopeptidase domain 8</fullName>
    </submittedName>
</protein>
<dbReference type="GO" id="GO:0006508">
    <property type="term" value="P:proteolysis"/>
    <property type="evidence" value="ECO:0007669"/>
    <property type="project" value="InterPro"/>
</dbReference>
<feature type="region of interest" description="Disordered" evidence="8">
    <location>
        <begin position="43"/>
        <end position="68"/>
    </location>
</feature>
<evidence type="ECO:0000256" key="1">
    <source>
        <dbReference type="ARBA" id="ARBA00004167"/>
    </source>
</evidence>
<dbReference type="PROSITE" id="PS50214">
    <property type="entry name" value="DISINTEGRIN_2"/>
    <property type="match status" value="1"/>
</dbReference>
<proteinExistence type="predicted"/>
<evidence type="ECO:0000256" key="5">
    <source>
        <dbReference type="ARBA" id="ARBA00023157"/>
    </source>
</evidence>
<dbReference type="GO" id="GO:0051044">
    <property type="term" value="P:positive regulation of membrane protein ectodomain proteolysis"/>
    <property type="evidence" value="ECO:0007669"/>
    <property type="project" value="TreeGrafter"/>
</dbReference>
<dbReference type="FunFam" id="3.40.390.10:FF:000002">
    <property type="entry name" value="Disintegrin and metalloproteinase domain-containing protein 22"/>
    <property type="match status" value="1"/>
</dbReference>
<dbReference type="PROSITE" id="PS50215">
    <property type="entry name" value="ADAM_MEPRO"/>
    <property type="match status" value="1"/>
</dbReference>
<feature type="disulfide bond" evidence="6">
    <location>
        <begin position="426"/>
        <end position="446"/>
    </location>
</feature>
<keyword evidence="10" id="KW-0732">Signal</keyword>
<evidence type="ECO:0000256" key="10">
    <source>
        <dbReference type="SAM" id="SignalP"/>
    </source>
</evidence>
<feature type="compositionally biased region" description="Low complexity" evidence="8">
    <location>
        <begin position="685"/>
        <end position="695"/>
    </location>
</feature>
<comment type="caution">
    <text evidence="7">Lacks conserved residue(s) required for the propagation of feature annotation.</text>
</comment>
<keyword evidence="7" id="KW-0862">Zinc</keyword>
<dbReference type="SUPFAM" id="SSF57552">
    <property type="entry name" value="Blood coagulation inhibitor (disintegrin)"/>
    <property type="match status" value="1"/>
</dbReference>
<dbReference type="CDD" id="cd04269">
    <property type="entry name" value="ZnMc_adamalysin_II_like"/>
    <property type="match status" value="1"/>
</dbReference>
<evidence type="ECO:0000256" key="6">
    <source>
        <dbReference type="PROSITE-ProRule" id="PRU00068"/>
    </source>
</evidence>
<dbReference type="GO" id="GO:0006954">
    <property type="term" value="P:inflammatory response"/>
    <property type="evidence" value="ECO:0007669"/>
    <property type="project" value="TreeGrafter"/>
</dbReference>
<keyword evidence="5 6" id="KW-1015">Disulfide bond</keyword>
<gene>
    <name evidence="13" type="primary">ADAM8</name>
</gene>
<dbReference type="SUPFAM" id="SSF55486">
    <property type="entry name" value="Metalloproteases ('zincins'), catalytic domain"/>
    <property type="match status" value="1"/>
</dbReference>
<dbReference type="Ensembl" id="ENSPLOT00000032757.1">
    <property type="protein sequence ID" value="ENSPLOP00000029670.1"/>
    <property type="gene ID" value="ENSPLOG00000021559.1"/>
</dbReference>
<dbReference type="SMART" id="SM00050">
    <property type="entry name" value="DISIN"/>
    <property type="match status" value="1"/>
</dbReference>
<evidence type="ECO:0000259" key="12">
    <source>
        <dbReference type="PROSITE" id="PS50215"/>
    </source>
</evidence>
<dbReference type="Gene3D" id="4.10.70.10">
    <property type="entry name" value="Disintegrin domain"/>
    <property type="match status" value="1"/>
</dbReference>
<dbReference type="Pfam" id="PF00200">
    <property type="entry name" value="Disintegrin"/>
    <property type="match status" value="1"/>
</dbReference>
<dbReference type="InterPro" id="IPR006586">
    <property type="entry name" value="ADAM_Cys-rich"/>
</dbReference>
<dbReference type="InterPro" id="IPR001762">
    <property type="entry name" value="Disintegrin_dom"/>
</dbReference>
<keyword evidence="14" id="KW-1185">Reference proteome</keyword>
<evidence type="ECO:0000256" key="2">
    <source>
        <dbReference type="ARBA" id="ARBA00022692"/>
    </source>
</evidence>
<dbReference type="InterPro" id="IPR024079">
    <property type="entry name" value="MetalloPept_cat_dom_sf"/>
</dbReference>
<feature type="compositionally biased region" description="Pro residues" evidence="8">
    <location>
        <begin position="657"/>
        <end position="666"/>
    </location>
</feature>
<feature type="domain" description="Disintegrin" evidence="11">
    <location>
        <begin position="368"/>
        <end position="454"/>
    </location>
</feature>
<evidence type="ECO:0000256" key="3">
    <source>
        <dbReference type="ARBA" id="ARBA00022989"/>
    </source>
</evidence>
<feature type="binding site" evidence="7">
    <location>
        <position position="294"/>
    </location>
    <ligand>
        <name>Zn(2+)</name>
        <dbReference type="ChEBI" id="CHEBI:29105"/>
        <note>catalytic</note>
    </ligand>
</feature>
<dbReference type="InterPro" id="IPR018358">
    <property type="entry name" value="Disintegrin_CS"/>
</dbReference>
<dbReference type="PANTHER" id="PTHR11905:SF20">
    <property type="entry name" value="DISINTEGRIN AND METALLOPROTEINASE DOMAIN-CONTAINING PROTEIN 8"/>
    <property type="match status" value="1"/>
</dbReference>
<keyword evidence="3 9" id="KW-1133">Transmembrane helix</keyword>
<evidence type="ECO:0000259" key="11">
    <source>
        <dbReference type="PROSITE" id="PS50214"/>
    </source>
</evidence>
<evidence type="ECO:0000256" key="9">
    <source>
        <dbReference type="SAM" id="Phobius"/>
    </source>
</evidence>
<keyword evidence="7" id="KW-0479">Metal-binding</keyword>
<dbReference type="InterPro" id="IPR034027">
    <property type="entry name" value="Reprolysin_adamalysin"/>
</dbReference>
<dbReference type="InterPro" id="IPR036436">
    <property type="entry name" value="Disintegrin_dom_sf"/>
</dbReference>
<dbReference type="SMART" id="SM00608">
    <property type="entry name" value="ACR"/>
    <property type="match status" value="1"/>
</dbReference>
<dbReference type="GO" id="GO:0022407">
    <property type="term" value="P:regulation of cell-cell adhesion"/>
    <property type="evidence" value="ECO:0007669"/>
    <property type="project" value="TreeGrafter"/>
</dbReference>
<feature type="region of interest" description="Disordered" evidence="8">
    <location>
        <begin position="639"/>
        <end position="725"/>
    </location>
</feature>
<evidence type="ECO:0000256" key="4">
    <source>
        <dbReference type="ARBA" id="ARBA00023136"/>
    </source>
</evidence>
<name>A0A8C9DC62_PANLE</name>
<reference evidence="13" key="2">
    <citation type="submission" date="2025-09" db="UniProtKB">
        <authorList>
            <consortium name="Ensembl"/>
        </authorList>
    </citation>
    <scope>IDENTIFICATION</scope>
</reference>
<dbReference type="Gene3D" id="3.40.390.10">
    <property type="entry name" value="Collagenase (Catalytic Domain)"/>
    <property type="match status" value="1"/>
</dbReference>
<dbReference type="Pfam" id="PF01421">
    <property type="entry name" value="Reprolysin"/>
    <property type="match status" value="1"/>
</dbReference>
<dbReference type="GO" id="GO:0002693">
    <property type="term" value="P:positive regulation of cellular extravasation"/>
    <property type="evidence" value="ECO:0007669"/>
    <property type="project" value="TreeGrafter"/>
</dbReference>
<dbReference type="PROSITE" id="PS01186">
    <property type="entry name" value="EGF_2"/>
    <property type="match status" value="1"/>
</dbReference>
<feature type="transmembrane region" description="Helical" evidence="9">
    <location>
        <begin position="596"/>
        <end position="619"/>
    </location>
</feature>
<evidence type="ECO:0000256" key="8">
    <source>
        <dbReference type="SAM" id="MobiDB-lite"/>
    </source>
</evidence>
<dbReference type="GO" id="GO:0046872">
    <property type="term" value="F:metal ion binding"/>
    <property type="evidence" value="ECO:0007669"/>
    <property type="project" value="UniProtKB-KW"/>
</dbReference>
<feature type="binding site" evidence="7">
    <location>
        <position position="304"/>
    </location>
    <ligand>
        <name>Zn(2+)</name>
        <dbReference type="ChEBI" id="CHEBI:29105"/>
        <note>catalytic</note>
    </ligand>
</feature>
<evidence type="ECO:0000313" key="14">
    <source>
        <dbReference type="Proteomes" id="UP000694399"/>
    </source>
</evidence>
<dbReference type="Proteomes" id="UP000694399">
    <property type="component" value="Unassembled WGS sequence"/>
</dbReference>
<dbReference type="PRINTS" id="PR00289">
    <property type="entry name" value="DISINTEGRIN"/>
</dbReference>
<dbReference type="GeneTree" id="ENSGT00940000158585"/>
<feature type="binding site" evidence="7">
    <location>
        <position position="298"/>
    </location>
    <ligand>
        <name>Zn(2+)</name>
        <dbReference type="ChEBI" id="CHEBI:29105"/>
        <note>catalytic</note>
    </ligand>
</feature>
<feature type="compositionally biased region" description="Low complexity" evidence="8">
    <location>
        <begin position="667"/>
        <end position="676"/>
    </location>
</feature>
<feature type="domain" description="Peptidase M12B" evidence="12">
    <location>
        <begin position="160"/>
        <end position="360"/>
    </location>
</feature>
<dbReference type="FunFam" id="4.10.70.10:FF:000001">
    <property type="entry name" value="Disintegrin and metalloproteinase domain-containing protein 22"/>
    <property type="match status" value="1"/>
</dbReference>
<organism evidence="13 14">
    <name type="scientific">Panthera leo</name>
    <name type="common">Lion</name>
    <dbReference type="NCBI Taxonomy" id="9689"/>
    <lineage>
        <taxon>Eukaryota</taxon>
        <taxon>Metazoa</taxon>
        <taxon>Chordata</taxon>
        <taxon>Craniata</taxon>
        <taxon>Vertebrata</taxon>
        <taxon>Euteleostomi</taxon>
        <taxon>Mammalia</taxon>
        <taxon>Eutheria</taxon>
        <taxon>Laurasiatheria</taxon>
        <taxon>Carnivora</taxon>
        <taxon>Feliformia</taxon>
        <taxon>Felidae</taxon>
        <taxon>Pantherinae</taxon>
        <taxon>Panthera</taxon>
    </lineage>
</organism>
<feature type="active site" evidence="7">
    <location>
        <position position="295"/>
    </location>
</feature>
<accession>A0A8C9DC62</accession>
<dbReference type="PROSITE" id="PS00427">
    <property type="entry name" value="DISINTEGRIN_1"/>
    <property type="match status" value="1"/>
</dbReference>
<keyword evidence="2 9" id="KW-0812">Transmembrane</keyword>
<dbReference type="GO" id="GO:0050839">
    <property type="term" value="F:cell adhesion molecule binding"/>
    <property type="evidence" value="ECO:0007669"/>
    <property type="project" value="TreeGrafter"/>
</dbReference>
<sequence length="725" mass="77375">MRRLGLPLFALWLQGPVPGQCELCPWGPRAQLHPALAEEQGAGGLGLHGDLQHGQRLPSDGAATEAGSLLLPGPRGGARAFCRQPQHLCRPQAGSTVHLIEPLDGASEEGRHALYQAEHLQQKAGTCGVSDSSLEKALGPRISAAFRPRVSNWLLPRETRYVELYVVTDSTEFQLLGSREAVRRRVLEVVNHVDKLYQELNVRVVLVGLEIWNHRDGIHVSSQADTTLENFLTWRAQKLAGRYQHDNAQLITGVDFTGTTVGLAKVSSMCSRGSGAVNQDHHQNPIGVASTMAHEMGHNLGMAHDENIQGCYCPVPREGGGCVMAASIGVKFPRMFSQCSRADLELFVEKPRTGCLDNAPDPGRLVGDPVCGNWFVERGEQCDCGPPQDCRNPCCNATTCQLAHGAECAQGACCRECRVTPAGELCRHPKDACDLDEHCDGRQPGCPEDAFQENGTPCPGGYCYNGACPTLAQRCQDLWGPGSRVAVERCYTYSISPDCKGGIPLGPSRVNKCGVLYCEGGQKPPEQSSCTLTSSSAACQALVLEEGVGYEPVPEGTKCGEERVCNHKEECQCHPGWAPPHCTELLPSVHTGSRSLLMVVLVPVVLLVALALLAGAVIYRKAWGRNPWGTAAPKTAIGLSNPLFHEGRGVPAKGGAPGPPPHPSQPARPAVPRATPKQPPPAPPAATSKPPSTVPVYTWPPPDQGVVGPKAALKPPVQRRGAAPA</sequence>
<dbReference type="GO" id="GO:0016020">
    <property type="term" value="C:membrane"/>
    <property type="evidence" value="ECO:0007669"/>
    <property type="project" value="UniProtKB-SubCell"/>
</dbReference>
<dbReference type="GO" id="GO:0004222">
    <property type="term" value="F:metalloendopeptidase activity"/>
    <property type="evidence" value="ECO:0007669"/>
    <property type="project" value="InterPro"/>
</dbReference>
<comment type="subcellular location">
    <subcellularLocation>
        <location evidence="1">Membrane</location>
        <topology evidence="1">Single-pass membrane protein</topology>
    </subcellularLocation>
</comment>
<reference evidence="13" key="1">
    <citation type="submission" date="2025-08" db="UniProtKB">
        <authorList>
            <consortium name="Ensembl"/>
        </authorList>
    </citation>
    <scope>IDENTIFICATION</scope>
</reference>
<dbReference type="Pfam" id="PF08516">
    <property type="entry name" value="ADAM_CR"/>
    <property type="match status" value="1"/>
</dbReference>
<feature type="signal peptide" evidence="10">
    <location>
        <begin position="1"/>
        <end position="19"/>
    </location>
</feature>